<comment type="caution">
    <text evidence="1">The sequence shown here is derived from an EMBL/GenBank/DDBJ whole genome shotgun (WGS) entry which is preliminary data.</text>
</comment>
<dbReference type="Proteomes" id="UP001277972">
    <property type="component" value="Unassembled WGS sequence"/>
</dbReference>
<gene>
    <name evidence="1" type="ORF">SH601_15015</name>
</gene>
<sequence>MEQVQHSSDQDEATVEKVGLRVAVNYGIGNFGLNLFFTIISSYLLYFYTDVFGITAAAAGTLFLITRLLDGVTDIGAGALVDMTKSKWGKFRPYILFGTIPLAITGVLCFIVPNFGDTTMLIYAYTTYFLFGLMYTVVNIPYSSMMTVISQDYQERSTISSIKVIFGTAASLIATSATLPLVQMFPTEQTGFFIVALAFGIICVITLFITFFNTKGLGDTNVSVNQNKERYSFKQKLKMVGTNGPLALILILIVANTISFTVQNGAMLYFFKYNYGNAGMFAIYSFVNLSITSLFVLISPMFVKWMGKRNLVILSQFIIIIGMLALYFFNGSAFSIFVFGSIFAIGMGLSRPLLWAMVPDTVEYGEWKTGIRAEGLVYSTFIFTQKLGMALGGALSGIILSAFGYVANATQTAEALHGILISVTIVPVATSVIAIIAMYFYKLDGTRYKQIVNEIKARQA</sequence>
<organism evidence="1 2">
    <name type="scientific">Gracilibacillus pellucidus</name>
    <dbReference type="NCBI Taxonomy" id="3095368"/>
    <lineage>
        <taxon>Bacteria</taxon>
        <taxon>Bacillati</taxon>
        <taxon>Bacillota</taxon>
        <taxon>Bacilli</taxon>
        <taxon>Bacillales</taxon>
        <taxon>Bacillaceae</taxon>
        <taxon>Gracilibacillus</taxon>
    </lineage>
</organism>
<accession>A0ACC6M8L0</accession>
<proteinExistence type="predicted"/>
<keyword evidence="2" id="KW-1185">Reference proteome</keyword>
<evidence type="ECO:0000313" key="1">
    <source>
        <dbReference type="EMBL" id="MDX8047279.1"/>
    </source>
</evidence>
<evidence type="ECO:0000313" key="2">
    <source>
        <dbReference type="Proteomes" id="UP001277972"/>
    </source>
</evidence>
<name>A0ACC6M8L0_9BACI</name>
<reference evidence="1" key="1">
    <citation type="submission" date="2023-11" db="EMBL/GenBank/DDBJ databases">
        <title>Gracilibacillus pellucida a moderately halophilic bacterium isolated from saline soil in Xinjiang province.</title>
        <authorList>
            <person name="Zhang Z."/>
            <person name="Tan F."/>
            <person name="Wang Y."/>
            <person name="Xia M."/>
        </authorList>
    </citation>
    <scope>NUCLEOTIDE SEQUENCE</scope>
    <source>
        <strain evidence="1">S3-1-1</strain>
    </source>
</reference>
<dbReference type="EMBL" id="JAWZSR010000010">
    <property type="protein sequence ID" value="MDX8047279.1"/>
    <property type="molecule type" value="Genomic_DNA"/>
</dbReference>
<protein>
    <submittedName>
        <fullName evidence="1">Glycoside-pentoside-hexuronide (GPH):cation symporter</fullName>
    </submittedName>
</protein>